<dbReference type="RefSeq" id="XP_012196978.1">
    <property type="nucleotide sequence ID" value="XM_012341588.1"/>
</dbReference>
<dbReference type="InterPro" id="IPR046341">
    <property type="entry name" value="SET_dom_sf"/>
</dbReference>
<dbReference type="AlphaFoldDB" id="A0A067D170"/>
<keyword evidence="4" id="KW-0472">Membrane</keyword>
<keyword evidence="2" id="KW-0808">Transferase</keyword>
<dbReference type="InterPro" id="IPR050600">
    <property type="entry name" value="SETD3_SETD6_MTase"/>
</dbReference>
<reference evidence="5 6" key="1">
    <citation type="journal article" date="2013" name="PLoS Genet.">
        <title>Distinctive expansion of potential virulence genes in the genome of the oomycete fish pathogen Saprolegnia parasitica.</title>
        <authorList>
            <person name="Jiang R.H."/>
            <person name="de Bruijn I."/>
            <person name="Haas B.J."/>
            <person name="Belmonte R."/>
            <person name="Lobach L."/>
            <person name="Christie J."/>
            <person name="van den Ackerveken G."/>
            <person name="Bottin A."/>
            <person name="Bulone V."/>
            <person name="Diaz-Moreno S.M."/>
            <person name="Dumas B."/>
            <person name="Fan L."/>
            <person name="Gaulin E."/>
            <person name="Govers F."/>
            <person name="Grenville-Briggs L.J."/>
            <person name="Horner N.R."/>
            <person name="Levin J.Z."/>
            <person name="Mammella M."/>
            <person name="Meijer H.J."/>
            <person name="Morris P."/>
            <person name="Nusbaum C."/>
            <person name="Oome S."/>
            <person name="Phillips A.J."/>
            <person name="van Rooyen D."/>
            <person name="Rzeszutek E."/>
            <person name="Saraiva M."/>
            <person name="Secombes C.J."/>
            <person name="Seidl M.F."/>
            <person name="Snel B."/>
            <person name="Stassen J.H."/>
            <person name="Sykes S."/>
            <person name="Tripathy S."/>
            <person name="van den Berg H."/>
            <person name="Vega-Arreguin J.C."/>
            <person name="Wawra S."/>
            <person name="Young S.K."/>
            <person name="Zeng Q."/>
            <person name="Dieguez-Uribeondo J."/>
            <person name="Russ C."/>
            <person name="Tyler B.M."/>
            <person name="van West P."/>
        </authorList>
    </citation>
    <scope>NUCLEOTIDE SEQUENCE [LARGE SCALE GENOMIC DNA]</scope>
    <source>
        <strain evidence="5 6">CBS 223.65</strain>
    </source>
</reference>
<dbReference type="GO" id="GO:0016279">
    <property type="term" value="F:protein-lysine N-methyltransferase activity"/>
    <property type="evidence" value="ECO:0007669"/>
    <property type="project" value="TreeGrafter"/>
</dbReference>
<dbReference type="SUPFAM" id="SSF82199">
    <property type="entry name" value="SET domain"/>
    <property type="match status" value="2"/>
</dbReference>
<dbReference type="KEGG" id="spar:SPRG_03006"/>
<evidence type="ECO:0000256" key="1">
    <source>
        <dbReference type="ARBA" id="ARBA00022603"/>
    </source>
</evidence>
<dbReference type="GeneID" id="24125540"/>
<dbReference type="OrthoDB" id="441812at2759"/>
<evidence type="ECO:0000313" key="5">
    <source>
        <dbReference type="EMBL" id="KDO32531.1"/>
    </source>
</evidence>
<protein>
    <recommendedName>
        <fullName evidence="7">SET domain-containing protein</fullName>
    </recommendedName>
</protein>
<evidence type="ECO:0000313" key="6">
    <source>
        <dbReference type="Proteomes" id="UP000030745"/>
    </source>
</evidence>
<dbReference type="InterPro" id="IPR036464">
    <property type="entry name" value="Rubisco_LSMT_subst-bd_sf"/>
</dbReference>
<feature type="transmembrane region" description="Helical" evidence="4">
    <location>
        <begin position="21"/>
        <end position="41"/>
    </location>
</feature>
<dbReference type="Gene3D" id="3.90.1410.10">
    <property type="entry name" value="set domain protein methyltransferase, domain 1"/>
    <property type="match status" value="2"/>
</dbReference>
<dbReference type="CDD" id="cd10527">
    <property type="entry name" value="SET_LSMT"/>
    <property type="match status" value="2"/>
</dbReference>
<dbReference type="OMA" id="LQDERMI"/>
<accession>A0A067D170</accession>
<name>A0A067D170_SAPPC</name>
<dbReference type="VEuPathDB" id="FungiDB:SPRG_03006"/>
<keyword evidence="6" id="KW-1185">Reference proteome</keyword>
<keyword evidence="1" id="KW-0489">Methyltransferase</keyword>
<dbReference type="Gene3D" id="3.90.1420.10">
    <property type="entry name" value="Rubisco LSMT, substrate-binding domain"/>
    <property type="match status" value="1"/>
</dbReference>
<keyword evidence="4" id="KW-0812">Transmembrane</keyword>
<keyword evidence="3" id="KW-0949">S-adenosyl-L-methionine</keyword>
<dbReference type="STRING" id="695850.A0A067D170"/>
<dbReference type="Proteomes" id="UP000030745">
    <property type="component" value="Unassembled WGS sequence"/>
</dbReference>
<dbReference type="GO" id="GO:0032259">
    <property type="term" value="P:methylation"/>
    <property type="evidence" value="ECO:0007669"/>
    <property type="project" value="UniProtKB-KW"/>
</dbReference>
<sequence length="810" mass="89572">MDRTALLHRTKGRGYGARYHALWTWAAAAVAIAVAYYGPLWGLGMSLTSRIDAFEAWFRAHGGLATHVRLAPFEGMGLGLQATATIHANDQVLFVPSDIIIGRDVALNALPKAMRKKVAALSSDNDVLATFLVYEKLKGPKSKWAPYLAVLPTEIALPMDAPDDALIELQDPGLIQTIRARQAALRASFASLESTLARFFAPFGALPTLELYTWAHAVLSSRALTISGRRLLVPFADMFNGKPHEVARAARGGAHFLDFHRVQKDGMYILADRAVAPPHQLFEDYGDSPNHIYLVHHGFLMDANPFDCVHVELPLSTLPTSLQTPFRRLLYSDEIVDEKLQACFTPTATTTSAVASAYLQLVVLGENEATRCVTQLASCANVHVDVPTLLSRETKYAEWFLARVNDQVAASPTQLQDDLALLSDGSAPYPLFVAYRASQKQLLLRLQAHLTQLPPQIEREPAPKKSLHVPIATTAVAARLARFHAWVESFDLPSLKIRVQYSGPLLGFGAFATDDISLDEIYVAIPPLMLLDVASAMRCDVLGPVFRSLYSSTGSRDPMHELLLHLMHERYVLGDTSAWFPYLDLLPALDDVPAAPLFYTEAELALLDGTDLGSLVLAYRDQVTKSYDAIRRVVLTKFPQVFSSDVFSLAAYTHTRYLLDTRSIWWGGERHLVPILDMVNCRAEGPPNWIYLLYHGFVLEKNSFECLHVILDFASLTTLDAKVQKRIASRLQTLGVASPAAEFCIKLTDEIPKTLLQAAAMLTTASVARGVSLEAQWQALHDILSQKRSVLAAKLQTPEADYGRYEHRLD</sequence>
<evidence type="ECO:0008006" key="7">
    <source>
        <dbReference type="Google" id="ProtNLM"/>
    </source>
</evidence>
<proteinExistence type="predicted"/>
<organism evidence="5 6">
    <name type="scientific">Saprolegnia parasitica (strain CBS 223.65)</name>
    <dbReference type="NCBI Taxonomy" id="695850"/>
    <lineage>
        <taxon>Eukaryota</taxon>
        <taxon>Sar</taxon>
        <taxon>Stramenopiles</taxon>
        <taxon>Oomycota</taxon>
        <taxon>Saprolegniomycetes</taxon>
        <taxon>Saprolegniales</taxon>
        <taxon>Saprolegniaceae</taxon>
        <taxon>Saprolegnia</taxon>
    </lineage>
</organism>
<evidence type="ECO:0000256" key="2">
    <source>
        <dbReference type="ARBA" id="ARBA00022679"/>
    </source>
</evidence>
<dbReference type="EMBL" id="KK583195">
    <property type="protein sequence ID" value="KDO32531.1"/>
    <property type="molecule type" value="Genomic_DNA"/>
</dbReference>
<evidence type="ECO:0000256" key="4">
    <source>
        <dbReference type="SAM" id="Phobius"/>
    </source>
</evidence>
<keyword evidence="4" id="KW-1133">Transmembrane helix</keyword>
<evidence type="ECO:0000256" key="3">
    <source>
        <dbReference type="ARBA" id="ARBA00022691"/>
    </source>
</evidence>
<dbReference type="PANTHER" id="PTHR13271">
    <property type="entry name" value="UNCHARACTERIZED PUTATIVE METHYLTRANSFERASE"/>
    <property type="match status" value="1"/>
</dbReference>
<gene>
    <name evidence="5" type="ORF">SPRG_03006</name>
</gene>